<evidence type="ECO:0000256" key="2">
    <source>
        <dbReference type="ARBA" id="ARBA00022490"/>
    </source>
</evidence>
<dbReference type="EMBL" id="JAHLQT010031136">
    <property type="protein sequence ID" value="KAG7160645.1"/>
    <property type="molecule type" value="Genomic_DNA"/>
</dbReference>
<dbReference type="Gene3D" id="2.130.10.10">
    <property type="entry name" value="YVTN repeat-like/Quinoprotein amine dehydrogenase"/>
    <property type="match status" value="1"/>
</dbReference>
<name>A0A8J5JRX2_HOMAM</name>
<reference evidence="6" key="1">
    <citation type="journal article" date="2021" name="Sci. Adv.">
        <title>The American lobster genome reveals insights on longevity, neural, and immune adaptations.</title>
        <authorList>
            <person name="Polinski J.M."/>
            <person name="Zimin A.V."/>
            <person name="Clark K.F."/>
            <person name="Kohn A.B."/>
            <person name="Sadowski N."/>
            <person name="Timp W."/>
            <person name="Ptitsyn A."/>
            <person name="Khanna P."/>
            <person name="Romanova D.Y."/>
            <person name="Williams P."/>
            <person name="Greenwood S.J."/>
            <person name="Moroz L.L."/>
            <person name="Walt D.R."/>
            <person name="Bodnar A.G."/>
        </authorList>
    </citation>
    <scope>NUCLEOTIDE SEQUENCE</scope>
    <source>
        <strain evidence="6">GMGI-L3</strain>
    </source>
</reference>
<dbReference type="GO" id="GO:0045504">
    <property type="term" value="F:dynein heavy chain binding"/>
    <property type="evidence" value="ECO:0007669"/>
    <property type="project" value="TreeGrafter"/>
</dbReference>
<evidence type="ECO:0000313" key="6">
    <source>
        <dbReference type="EMBL" id="KAG7160645.1"/>
    </source>
</evidence>
<dbReference type="InterPro" id="IPR015943">
    <property type="entry name" value="WD40/YVTN_repeat-like_dom_sf"/>
</dbReference>
<dbReference type="InterPro" id="IPR050687">
    <property type="entry name" value="Dynein_IC"/>
</dbReference>
<comment type="subcellular location">
    <subcellularLocation>
        <location evidence="1">Cytoplasm</location>
    </subcellularLocation>
</comment>
<dbReference type="PROSITE" id="PS50082">
    <property type="entry name" value="WD_REPEATS_2"/>
    <property type="match status" value="1"/>
</dbReference>
<dbReference type="GO" id="GO:0007018">
    <property type="term" value="P:microtubule-based movement"/>
    <property type="evidence" value="ECO:0007669"/>
    <property type="project" value="TreeGrafter"/>
</dbReference>
<keyword evidence="3 5" id="KW-0853">WD repeat</keyword>
<dbReference type="InterPro" id="IPR001680">
    <property type="entry name" value="WD40_rpt"/>
</dbReference>
<dbReference type="Pfam" id="PF00400">
    <property type="entry name" value="WD40"/>
    <property type="match status" value="2"/>
</dbReference>
<keyword evidence="2" id="KW-0963">Cytoplasm</keyword>
<keyword evidence="4" id="KW-0677">Repeat</keyword>
<gene>
    <name evidence="6" type="primary">Wdr78-L2</name>
    <name evidence="6" type="ORF">Hamer_G021303</name>
</gene>
<sequence length="286" mass="30950">GWQKVGSQALVSASEDGTVKEWIFADNNIIRCTTLMKVCVPSWVSLEIAGGVQEVMQGGTGHTQGSLGGGGVGSSQILPECVPATTLKFRLRDNTTYLVGTVAGHLLMCRTFERRGSVAVFRGHTGLVTALDWRPGHPSDPAYVFLSAALDDTIRVWHMDKKEPHCVLRNPQVLSSPDGYVDACWCPWYGNLIAGVHGGGLHLWDISLSTHTPILIQPHPGATCVTFSPHTRNIVVGDRDGSVKVIHLQGVTVSTSTAFHRLSSVVSRITMLGIKEDDDEDDDEEE</sequence>
<dbReference type="GO" id="GO:0045503">
    <property type="term" value="F:dynein light chain binding"/>
    <property type="evidence" value="ECO:0007669"/>
    <property type="project" value="TreeGrafter"/>
</dbReference>
<dbReference type="PANTHER" id="PTHR12442">
    <property type="entry name" value="DYNEIN INTERMEDIATE CHAIN"/>
    <property type="match status" value="1"/>
</dbReference>
<comment type="caution">
    <text evidence="6">The sequence shown here is derived from an EMBL/GenBank/DDBJ whole genome shotgun (WGS) entry which is preliminary data.</text>
</comment>
<feature type="non-terminal residue" evidence="6">
    <location>
        <position position="286"/>
    </location>
</feature>
<dbReference type="SUPFAM" id="SSF50978">
    <property type="entry name" value="WD40 repeat-like"/>
    <property type="match status" value="1"/>
</dbReference>
<evidence type="ECO:0000256" key="3">
    <source>
        <dbReference type="ARBA" id="ARBA00022574"/>
    </source>
</evidence>
<proteinExistence type="predicted"/>
<dbReference type="PROSITE" id="PS50294">
    <property type="entry name" value="WD_REPEATS_REGION"/>
    <property type="match status" value="1"/>
</dbReference>
<accession>A0A8J5JRX2</accession>
<feature type="repeat" description="WD" evidence="5">
    <location>
        <begin position="121"/>
        <end position="160"/>
    </location>
</feature>
<dbReference type="GO" id="GO:0005737">
    <property type="term" value="C:cytoplasm"/>
    <property type="evidence" value="ECO:0007669"/>
    <property type="project" value="UniProtKB-SubCell"/>
</dbReference>
<dbReference type="InterPro" id="IPR036322">
    <property type="entry name" value="WD40_repeat_dom_sf"/>
</dbReference>
<evidence type="ECO:0000256" key="5">
    <source>
        <dbReference type="PROSITE-ProRule" id="PRU00221"/>
    </source>
</evidence>
<dbReference type="SMART" id="SM00320">
    <property type="entry name" value="WD40"/>
    <property type="match status" value="3"/>
</dbReference>
<dbReference type="Proteomes" id="UP000747542">
    <property type="component" value="Unassembled WGS sequence"/>
</dbReference>
<keyword evidence="7" id="KW-1185">Reference proteome</keyword>
<evidence type="ECO:0000256" key="1">
    <source>
        <dbReference type="ARBA" id="ARBA00004496"/>
    </source>
</evidence>
<protein>
    <submittedName>
        <fullName evidence="6">WD repeat-containing protein 78-like 2</fullName>
    </submittedName>
</protein>
<dbReference type="AlphaFoldDB" id="A0A8J5JRX2"/>
<evidence type="ECO:0000256" key="4">
    <source>
        <dbReference type="ARBA" id="ARBA00022737"/>
    </source>
</evidence>
<organism evidence="6 7">
    <name type="scientific">Homarus americanus</name>
    <name type="common">American lobster</name>
    <dbReference type="NCBI Taxonomy" id="6706"/>
    <lineage>
        <taxon>Eukaryota</taxon>
        <taxon>Metazoa</taxon>
        <taxon>Ecdysozoa</taxon>
        <taxon>Arthropoda</taxon>
        <taxon>Crustacea</taxon>
        <taxon>Multicrustacea</taxon>
        <taxon>Malacostraca</taxon>
        <taxon>Eumalacostraca</taxon>
        <taxon>Eucarida</taxon>
        <taxon>Decapoda</taxon>
        <taxon>Pleocyemata</taxon>
        <taxon>Astacidea</taxon>
        <taxon>Nephropoidea</taxon>
        <taxon>Nephropidae</taxon>
        <taxon>Homarus</taxon>
    </lineage>
</organism>
<evidence type="ECO:0000313" key="7">
    <source>
        <dbReference type="Proteomes" id="UP000747542"/>
    </source>
</evidence>